<dbReference type="EMBL" id="BJUU01000026">
    <property type="protein sequence ID" value="GEK81406.1"/>
    <property type="molecule type" value="Genomic_DNA"/>
</dbReference>
<dbReference type="AlphaFoldDB" id="A0AA87USW4"/>
<evidence type="ECO:0000256" key="1">
    <source>
        <dbReference type="SAM" id="MobiDB-lite"/>
    </source>
</evidence>
<evidence type="ECO:0000313" key="3">
    <source>
        <dbReference type="Proteomes" id="UP000321749"/>
    </source>
</evidence>
<keyword evidence="3" id="KW-1185">Reference proteome</keyword>
<dbReference type="Proteomes" id="UP000321749">
    <property type="component" value="Unassembled WGS sequence"/>
</dbReference>
<sequence>MNERTSDDDQLLAEFRSSPAPRSGQPWAEEDFAAIMQACRSGASIEQIARRIGRTPTSLPMQIRRMLPLDERHLTAELALPRLRQLDEQGDYDWLAAMAQREQTAWERAQEVRAEQRSRGLEALSDEHLLGVAHALVACAVEVSVDLQREVAEVLAQRRLVEQLDHRAAAAASDAVARLNAARSRGFGWVDDDWPEAV</sequence>
<evidence type="ECO:0000313" key="2">
    <source>
        <dbReference type="EMBL" id="GEK81406.1"/>
    </source>
</evidence>
<proteinExistence type="predicted"/>
<feature type="region of interest" description="Disordered" evidence="1">
    <location>
        <begin position="1"/>
        <end position="26"/>
    </location>
</feature>
<accession>A0AA87USW4</accession>
<comment type="caution">
    <text evidence="2">The sequence shown here is derived from an EMBL/GenBank/DDBJ whole genome shotgun (WGS) entry which is preliminary data.</text>
</comment>
<gene>
    <name evidence="2" type="ORF">ABA31_27570</name>
</gene>
<protein>
    <submittedName>
        <fullName evidence="2">Uncharacterized protein</fullName>
    </submittedName>
</protein>
<organism evidence="2 3">
    <name type="scientific">Agrococcus baldri</name>
    <dbReference type="NCBI Taxonomy" id="153730"/>
    <lineage>
        <taxon>Bacteria</taxon>
        <taxon>Bacillati</taxon>
        <taxon>Actinomycetota</taxon>
        <taxon>Actinomycetes</taxon>
        <taxon>Micrococcales</taxon>
        <taxon>Microbacteriaceae</taxon>
        <taxon>Agrococcus</taxon>
    </lineage>
</organism>
<reference evidence="2 3" key="1">
    <citation type="submission" date="2019-07" db="EMBL/GenBank/DDBJ databases">
        <title>Whole genome shotgun sequence of Agrococcus baldri NBRC 103055.</title>
        <authorList>
            <person name="Hosoyama A."/>
            <person name="Uohara A."/>
            <person name="Ohji S."/>
            <person name="Ichikawa N."/>
        </authorList>
    </citation>
    <scope>NUCLEOTIDE SEQUENCE [LARGE SCALE GENOMIC DNA]</scope>
    <source>
        <strain evidence="2 3">NBRC 103055</strain>
    </source>
</reference>
<name>A0AA87USW4_9MICO</name>